<evidence type="ECO:0000256" key="3">
    <source>
        <dbReference type="ARBA" id="ARBA00022679"/>
    </source>
</evidence>
<comment type="catalytic activity">
    <reaction evidence="8">
        <text>DNA(n) + a 2'-deoxyribonucleoside 5'-triphosphate = DNA(n+1) + diphosphate</text>
        <dbReference type="Rhea" id="RHEA:22508"/>
        <dbReference type="Rhea" id="RHEA-COMP:17339"/>
        <dbReference type="Rhea" id="RHEA-COMP:17340"/>
        <dbReference type="ChEBI" id="CHEBI:33019"/>
        <dbReference type="ChEBI" id="CHEBI:61560"/>
        <dbReference type="ChEBI" id="CHEBI:173112"/>
        <dbReference type="EC" id="2.7.7.7"/>
    </reaction>
</comment>
<dbReference type="Gene3D" id="3.40.50.300">
    <property type="entry name" value="P-loop containing nucleotide triphosphate hydrolases"/>
    <property type="match status" value="1"/>
</dbReference>
<reference evidence="12 13" key="1">
    <citation type="submission" date="2024-03" db="EMBL/GenBank/DDBJ databases">
        <title>Community enrichment and isolation of bacterial strains for fucoidan degradation.</title>
        <authorList>
            <person name="Sichert A."/>
        </authorList>
    </citation>
    <scope>NUCLEOTIDE SEQUENCE [LARGE SCALE GENOMIC DNA]</scope>
    <source>
        <strain evidence="12 13">AS76</strain>
    </source>
</reference>
<keyword evidence="6" id="KW-0239">DNA-directed DNA polymerase</keyword>
<proteinExistence type="inferred from homology"/>
<evidence type="ECO:0000256" key="8">
    <source>
        <dbReference type="ARBA" id="ARBA00049244"/>
    </source>
</evidence>
<dbReference type="InterPro" id="IPR032780">
    <property type="entry name" value="DNA_pol3_delt_C"/>
</dbReference>
<dbReference type="RefSeq" id="WP_342853904.1">
    <property type="nucleotide sequence ID" value="NZ_JBBMRA010000003.1"/>
</dbReference>
<protein>
    <recommendedName>
        <fullName evidence="2 9">DNA polymerase III subunit delta</fullName>
        <ecNumber evidence="1 9">2.7.7.7</ecNumber>
    </recommendedName>
</protein>
<comment type="caution">
    <text evidence="12">The sequence shown here is derived from an EMBL/GenBank/DDBJ whole genome shotgun (WGS) entry which is preliminary data.</text>
</comment>
<dbReference type="PANTHER" id="PTHR34388:SF1">
    <property type="entry name" value="DNA POLYMERASE III SUBUNIT DELTA"/>
    <property type="match status" value="1"/>
</dbReference>
<evidence type="ECO:0000256" key="5">
    <source>
        <dbReference type="ARBA" id="ARBA00022705"/>
    </source>
</evidence>
<dbReference type="EMBL" id="JBBMRA010000003">
    <property type="protein sequence ID" value="MEM5535733.1"/>
    <property type="molecule type" value="Genomic_DNA"/>
</dbReference>
<dbReference type="Pfam" id="PF14840">
    <property type="entry name" value="DNA_pol3_delt_C"/>
    <property type="match status" value="1"/>
</dbReference>
<evidence type="ECO:0000259" key="11">
    <source>
        <dbReference type="Pfam" id="PF14840"/>
    </source>
</evidence>
<evidence type="ECO:0000259" key="10">
    <source>
        <dbReference type="Pfam" id="PF06144"/>
    </source>
</evidence>
<name>A0ABU9TPU0_9GAMM</name>
<dbReference type="Proteomes" id="UP001449225">
    <property type="component" value="Unassembled WGS sequence"/>
</dbReference>
<dbReference type="Pfam" id="PF06144">
    <property type="entry name" value="DNA_pol3_delta"/>
    <property type="match status" value="1"/>
</dbReference>
<dbReference type="InterPro" id="IPR010372">
    <property type="entry name" value="DNA_pol3_delta_N"/>
</dbReference>
<keyword evidence="4 12" id="KW-0548">Nucleotidyltransferase</keyword>
<dbReference type="InterPro" id="IPR008921">
    <property type="entry name" value="DNA_pol3_clamp-load_cplx_C"/>
</dbReference>
<evidence type="ECO:0000256" key="2">
    <source>
        <dbReference type="ARBA" id="ARBA00017703"/>
    </source>
</evidence>
<evidence type="ECO:0000256" key="9">
    <source>
        <dbReference type="NCBIfam" id="TIGR01128"/>
    </source>
</evidence>
<dbReference type="SUPFAM" id="SSF48019">
    <property type="entry name" value="post-AAA+ oligomerization domain-like"/>
    <property type="match status" value="1"/>
</dbReference>
<gene>
    <name evidence="12" type="primary">holA</name>
    <name evidence="12" type="ORF">WNY58_04930</name>
</gene>
<organism evidence="12 13">
    <name type="scientific">Neptuniibacter pectenicola</name>
    <dbReference type="NCBI Taxonomy" id="1806669"/>
    <lineage>
        <taxon>Bacteria</taxon>
        <taxon>Pseudomonadati</taxon>
        <taxon>Pseudomonadota</taxon>
        <taxon>Gammaproteobacteria</taxon>
        <taxon>Oceanospirillales</taxon>
        <taxon>Oceanospirillaceae</taxon>
        <taxon>Neptuniibacter</taxon>
    </lineage>
</organism>
<accession>A0ABU9TPU0</accession>
<dbReference type="InterPro" id="IPR027417">
    <property type="entry name" value="P-loop_NTPase"/>
</dbReference>
<evidence type="ECO:0000256" key="1">
    <source>
        <dbReference type="ARBA" id="ARBA00012417"/>
    </source>
</evidence>
<sequence length="345" mass="38176">MKLRPEQLSAQLKKSLSPVYFITGDEPLILEESTDLLRHHIQQQGFNEREVLHVDGSFSWEYLLECANALSLFAEKKIIELRLGSQKLNKKSSDILQSYLSNPAPDNILLITADKLDGGAKKSAWFKAIDNCGVIVEIWPVEAAQLPNWIRQRAAQTDLQLNEEAIQLLCDRIEGNLLAAKQEISKLSLLFPHQVVTADDVIASVSDSSRYDIYGLTDAALNGQAARCCKILQVLRQDGTEPPIVLWALSKELRSLSAIQQAQQSGQSFDTVCQRERIWGKRKPLARQAAQRISTAQINLALQQCAEVDKIVKGLANGDAWLLLSAISLALAGQPLTLLNPASYA</sequence>
<feature type="domain" description="DNA polymerase III delta N-terminal" evidence="10">
    <location>
        <begin position="20"/>
        <end position="137"/>
    </location>
</feature>
<comment type="similarity">
    <text evidence="7">Belongs to the DNA polymerase HolA subunit family.</text>
</comment>
<dbReference type="Gene3D" id="1.10.8.60">
    <property type="match status" value="1"/>
</dbReference>
<dbReference type="InterPro" id="IPR005790">
    <property type="entry name" value="DNA_polIII_delta"/>
</dbReference>
<keyword evidence="5" id="KW-0235">DNA replication</keyword>
<dbReference type="GO" id="GO:0003887">
    <property type="term" value="F:DNA-directed DNA polymerase activity"/>
    <property type="evidence" value="ECO:0007669"/>
    <property type="project" value="UniProtKB-EC"/>
</dbReference>
<dbReference type="Gene3D" id="1.20.272.10">
    <property type="match status" value="1"/>
</dbReference>
<evidence type="ECO:0000256" key="6">
    <source>
        <dbReference type="ARBA" id="ARBA00022932"/>
    </source>
</evidence>
<dbReference type="NCBIfam" id="TIGR01128">
    <property type="entry name" value="holA"/>
    <property type="match status" value="1"/>
</dbReference>
<evidence type="ECO:0000313" key="13">
    <source>
        <dbReference type="Proteomes" id="UP001449225"/>
    </source>
</evidence>
<evidence type="ECO:0000256" key="7">
    <source>
        <dbReference type="ARBA" id="ARBA00034754"/>
    </source>
</evidence>
<evidence type="ECO:0000256" key="4">
    <source>
        <dbReference type="ARBA" id="ARBA00022695"/>
    </source>
</evidence>
<dbReference type="SUPFAM" id="SSF52540">
    <property type="entry name" value="P-loop containing nucleoside triphosphate hydrolases"/>
    <property type="match status" value="1"/>
</dbReference>
<dbReference type="CDD" id="cd18138">
    <property type="entry name" value="HLD_clamp_pol_III_delta"/>
    <property type="match status" value="1"/>
</dbReference>
<dbReference type="EC" id="2.7.7.7" evidence="1 9"/>
<keyword evidence="13" id="KW-1185">Reference proteome</keyword>
<keyword evidence="3 12" id="KW-0808">Transferase</keyword>
<evidence type="ECO:0000313" key="12">
    <source>
        <dbReference type="EMBL" id="MEM5535733.1"/>
    </source>
</evidence>
<dbReference type="PANTHER" id="PTHR34388">
    <property type="entry name" value="DNA POLYMERASE III SUBUNIT DELTA"/>
    <property type="match status" value="1"/>
</dbReference>
<feature type="domain" description="DNA polymerase III subunit delta C-terminal" evidence="11">
    <location>
        <begin position="217"/>
        <end position="336"/>
    </location>
</feature>